<protein>
    <submittedName>
        <fullName evidence="2">NADP-dependent oxidoreductase</fullName>
    </submittedName>
</protein>
<dbReference type="EMBL" id="JAATEL010000012">
    <property type="protein sequence ID" value="NJP15298.1"/>
    <property type="molecule type" value="Genomic_DNA"/>
</dbReference>
<dbReference type="RefSeq" id="WP_168131652.1">
    <property type="nucleotide sequence ID" value="NZ_JAATEL010000012.1"/>
</dbReference>
<dbReference type="Pfam" id="PF08240">
    <property type="entry name" value="ADH_N"/>
    <property type="match status" value="1"/>
</dbReference>
<dbReference type="Proteomes" id="UP000635996">
    <property type="component" value="Unassembled WGS sequence"/>
</dbReference>
<dbReference type="InterPro" id="IPR020843">
    <property type="entry name" value="ER"/>
</dbReference>
<dbReference type="InterPro" id="IPR050700">
    <property type="entry name" value="YIM1/Zinc_Alcohol_DH_Fams"/>
</dbReference>
<reference evidence="2 3" key="1">
    <citation type="submission" date="2020-03" db="EMBL/GenBank/DDBJ databases">
        <title>WGS of actinomycetes isolated from Thailand.</title>
        <authorList>
            <person name="Thawai C."/>
        </authorList>
    </citation>
    <scope>NUCLEOTIDE SEQUENCE [LARGE SCALE GENOMIC DNA]</scope>
    <source>
        <strain evidence="2 3">NBRC 13905</strain>
    </source>
</reference>
<dbReference type="InterPro" id="IPR011032">
    <property type="entry name" value="GroES-like_sf"/>
</dbReference>
<evidence type="ECO:0000313" key="2">
    <source>
        <dbReference type="EMBL" id="NJP15298.1"/>
    </source>
</evidence>
<dbReference type="InterPro" id="IPR013154">
    <property type="entry name" value="ADH-like_N"/>
</dbReference>
<accession>A0ABX0YS65</accession>
<feature type="domain" description="Enoyl reductase (ER)" evidence="1">
    <location>
        <begin position="10"/>
        <end position="304"/>
    </location>
</feature>
<keyword evidence="3" id="KW-1185">Reference proteome</keyword>
<dbReference type="Gene3D" id="3.40.50.720">
    <property type="entry name" value="NAD(P)-binding Rossmann-like Domain"/>
    <property type="match status" value="1"/>
</dbReference>
<dbReference type="Pfam" id="PF13602">
    <property type="entry name" value="ADH_zinc_N_2"/>
    <property type="match status" value="1"/>
</dbReference>
<dbReference type="SUPFAM" id="SSF50129">
    <property type="entry name" value="GroES-like"/>
    <property type="match status" value="1"/>
</dbReference>
<dbReference type="SUPFAM" id="SSF51735">
    <property type="entry name" value="NAD(P)-binding Rossmann-fold domains"/>
    <property type="match status" value="1"/>
</dbReference>
<dbReference type="Gene3D" id="3.90.180.10">
    <property type="entry name" value="Medium-chain alcohol dehydrogenases, catalytic domain"/>
    <property type="match status" value="1"/>
</dbReference>
<gene>
    <name evidence="2" type="ORF">HCJ95_13600</name>
</gene>
<comment type="caution">
    <text evidence="2">The sequence shown here is derived from an EMBL/GenBank/DDBJ whole genome shotgun (WGS) entry which is preliminary data.</text>
</comment>
<dbReference type="SMART" id="SM00829">
    <property type="entry name" value="PKS_ER"/>
    <property type="match status" value="1"/>
</dbReference>
<name>A0ABX0YS65_STRTL</name>
<proteinExistence type="predicted"/>
<dbReference type="CDD" id="cd05289">
    <property type="entry name" value="MDR_like_2"/>
    <property type="match status" value="1"/>
</dbReference>
<evidence type="ECO:0000313" key="3">
    <source>
        <dbReference type="Proteomes" id="UP000635996"/>
    </source>
</evidence>
<sequence>MKAIALDGYGGPDALRLIEVPDPKVAPGEVLIRVKAAGVNPVDWKLAEGRLDAIMETRFPLIPGWDVAGVVERVGFDVEEFAPGDEVFGYIRKDIAQLGAYAELVSAHVRMLARKPAALSWEQAAGVPLAGLTAYQAVTRVGVHAGDTVLVHAAAGGVGSLGVQIAAALGARVIGTASPRNHDFVRRLGAEPVAYGDGLAERVGRLAPEGVDAVLDFVGGDAVDVSLGLVHSPERLASIVDPEAVAKGGHYVWVRPDAADLTDLAELVDQGKLTVFVDRVFPLEQAAEAWRLSSQGHTRGKLVLSVTEPQDS</sequence>
<evidence type="ECO:0000259" key="1">
    <source>
        <dbReference type="SMART" id="SM00829"/>
    </source>
</evidence>
<dbReference type="InterPro" id="IPR036291">
    <property type="entry name" value="NAD(P)-bd_dom_sf"/>
</dbReference>
<dbReference type="PANTHER" id="PTHR11695:SF294">
    <property type="entry name" value="RETICULON-4-INTERACTING PROTEIN 1, MITOCHONDRIAL"/>
    <property type="match status" value="1"/>
</dbReference>
<organism evidence="2 3">
    <name type="scientific">Streptomyces thermoviolaceus subsp. thermoviolaceus</name>
    <dbReference type="NCBI Taxonomy" id="66860"/>
    <lineage>
        <taxon>Bacteria</taxon>
        <taxon>Bacillati</taxon>
        <taxon>Actinomycetota</taxon>
        <taxon>Actinomycetes</taxon>
        <taxon>Kitasatosporales</taxon>
        <taxon>Streptomycetaceae</taxon>
        <taxon>Streptomyces</taxon>
    </lineage>
</organism>
<dbReference type="PANTHER" id="PTHR11695">
    <property type="entry name" value="ALCOHOL DEHYDROGENASE RELATED"/>
    <property type="match status" value="1"/>
</dbReference>